<name>A0A232LWQ3_9EURO</name>
<dbReference type="GO" id="GO:0046872">
    <property type="term" value="F:metal ion binding"/>
    <property type="evidence" value="ECO:0007669"/>
    <property type="project" value="UniProtKB-KW"/>
</dbReference>
<evidence type="ECO:0008006" key="9">
    <source>
        <dbReference type="Google" id="ProtNLM"/>
    </source>
</evidence>
<keyword evidence="2" id="KW-0479">Metal-binding</keyword>
<keyword evidence="5" id="KW-0539">Nucleus</keyword>
<sequence>MSGSPWSKERKSLASDNSQKAILLATFYKAFETWLTDISREIIKKTRRLSQSASMTSVVVRIAQGFGLHLDGADAGLTPFDTEMRRRLWWRNISVLDNIHRCSYTTRFPLTIDDDDFGPASIELPTERAGANIIVSLYRDPTEKQFYHRRLNHQGHPAAARVRPSLLAPGGRRPAGNATDADPWGHVAEQIQQGFEGGGGVGRGEFRQKQEERQPPSKPASDVVRDPS</sequence>
<dbReference type="GO" id="GO:0005634">
    <property type="term" value="C:nucleus"/>
    <property type="evidence" value="ECO:0007669"/>
    <property type="project" value="UniProtKB-SubCell"/>
</dbReference>
<organism evidence="7 8">
    <name type="scientific">Elaphomyces granulatus</name>
    <dbReference type="NCBI Taxonomy" id="519963"/>
    <lineage>
        <taxon>Eukaryota</taxon>
        <taxon>Fungi</taxon>
        <taxon>Dikarya</taxon>
        <taxon>Ascomycota</taxon>
        <taxon>Pezizomycotina</taxon>
        <taxon>Eurotiomycetes</taxon>
        <taxon>Eurotiomycetidae</taxon>
        <taxon>Eurotiales</taxon>
        <taxon>Elaphomycetaceae</taxon>
        <taxon>Elaphomyces</taxon>
    </lineage>
</organism>
<evidence type="ECO:0000313" key="8">
    <source>
        <dbReference type="Proteomes" id="UP000243515"/>
    </source>
</evidence>
<comment type="subcellular location">
    <subcellularLocation>
        <location evidence="1">Nucleus</location>
    </subcellularLocation>
</comment>
<evidence type="ECO:0000256" key="4">
    <source>
        <dbReference type="ARBA" id="ARBA00023163"/>
    </source>
</evidence>
<keyword evidence="4" id="KW-0804">Transcription</keyword>
<protein>
    <recommendedName>
        <fullName evidence="9">Transcription factor domain-containing protein</fullName>
    </recommendedName>
</protein>
<dbReference type="PANTHER" id="PTHR31001">
    <property type="entry name" value="UNCHARACTERIZED TRANSCRIPTIONAL REGULATORY PROTEIN"/>
    <property type="match status" value="1"/>
</dbReference>
<gene>
    <name evidence="7" type="ORF">Egran_03640</name>
</gene>
<dbReference type="Proteomes" id="UP000243515">
    <property type="component" value="Unassembled WGS sequence"/>
</dbReference>
<dbReference type="EMBL" id="NPHW01003994">
    <property type="protein sequence ID" value="OXV08601.1"/>
    <property type="molecule type" value="Genomic_DNA"/>
</dbReference>
<proteinExistence type="predicted"/>
<evidence type="ECO:0000313" key="7">
    <source>
        <dbReference type="EMBL" id="OXV08601.1"/>
    </source>
</evidence>
<feature type="region of interest" description="Disordered" evidence="6">
    <location>
        <begin position="166"/>
        <end position="228"/>
    </location>
</feature>
<keyword evidence="3" id="KW-0805">Transcription regulation</keyword>
<dbReference type="CDD" id="cd12148">
    <property type="entry name" value="fungal_TF_MHR"/>
    <property type="match status" value="1"/>
</dbReference>
<evidence type="ECO:0000256" key="6">
    <source>
        <dbReference type="SAM" id="MobiDB-lite"/>
    </source>
</evidence>
<accession>A0A232LWQ3</accession>
<comment type="caution">
    <text evidence="7">The sequence shown here is derived from an EMBL/GenBank/DDBJ whole genome shotgun (WGS) entry which is preliminary data.</text>
</comment>
<reference evidence="7 8" key="1">
    <citation type="journal article" date="2015" name="Environ. Microbiol.">
        <title>Metagenome sequence of Elaphomyces granulatus from sporocarp tissue reveals Ascomycota ectomycorrhizal fingerprints of genome expansion and a Proteobacteria-rich microbiome.</title>
        <authorList>
            <person name="Quandt C.A."/>
            <person name="Kohler A."/>
            <person name="Hesse C.N."/>
            <person name="Sharpton T.J."/>
            <person name="Martin F."/>
            <person name="Spatafora J.W."/>
        </authorList>
    </citation>
    <scope>NUCLEOTIDE SEQUENCE [LARGE SCALE GENOMIC DNA]</scope>
    <source>
        <strain evidence="7 8">OSC145934</strain>
    </source>
</reference>
<keyword evidence="8" id="KW-1185">Reference proteome</keyword>
<evidence type="ECO:0000256" key="1">
    <source>
        <dbReference type="ARBA" id="ARBA00004123"/>
    </source>
</evidence>
<evidence type="ECO:0000256" key="5">
    <source>
        <dbReference type="ARBA" id="ARBA00023242"/>
    </source>
</evidence>
<feature type="compositionally biased region" description="Basic and acidic residues" evidence="6">
    <location>
        <begin position="204"/>
        <end position="215"/>
    </location>
</feature>
<dbReference type="InterPro" id="IPR050613">
    <property type="entry name" value="Sec_Metabolite_Reg"/>
</dbReference>
<evidence type="ECO:0000256" key="3">
    <source>
        <dbReference type="ARBA" id="ARBA00023015"/>
    </source>
</evidence>
<dbReference type="PANTHER" id="PTHR31001:SF50">
    <property type="entry name" value="ZN(II)2CYS6 TRANSCRIPTION FACTOR (EUROFUNG)"/>
    <property type="match status" value="1"/>
</dbReference>
<dbReference type="AlphaFoldDB" id="A0A232LWQ3"/>
<feature type="non-terminal residue" evidence="7">
    <location>
        <position position="228"/>
    </location>
</feature>
<evidence type="ECO:0000256" key="2">
    <source>
        <dbReference type="ARBA" id="ARBA00022723"/>
    </source>
</evidence>
<dbReference type="OrthoDB" id="435881at2759"/>